<dbReference type="SUPFAM" id="SSF46785">
    <property type="entry name" value="Winged helix' DNA-binding domain"/>
    <property type="match status" value="1"/>
</dbReference>
<dbReference type="EMBL" id="JAGSXH010000105">
    <property type="protein sequence ID" value="MBS2965862.1"/>
    <property type="molecule type" value="Genomic_DNA"/>
</dbReference>
<dbReference type="InterPro" id="IPR036388">
    <property type="entry name" value="WH-like_DNA-bd_sf"/>
</dbReference>
<feature type="domain" description="Transcriptional repressor PaaX-like central Cas2-like" evidence="3">
    <location>
        <begin position="101"/>
        <end position="179"/>
    </location>
</feature>
<feature type="domain" description="Transcriptional repressor PaaX-like C-terminal" evidence="2">
    <location>
        <begin position="184"/>
        <end position="266"/>
    </location>
</feature>
<keyword evidence="5" id="KW-1185">Reference proteome</keyword>
<evidence type="ECO:0000259" key="1">
    <source>
        <dbReference type="Pfam" id="PF07848"/>
    </source>
</evidence>
<dbReference type="InterPro" id="IPR036390">
    <property type="entry name" value="WH_DNA-bd_sf"/>
</dbReference>
<dbReference type="Pfam" id="PF07848">
    <property type="entry name" value="PaaX"/>
    <property type="match status" value="1"/>
</dbReference>
<accession>A0A8J7WSV5</accession>
<dbReference type="PIRSF" id="PIRSF020623">
    <property type="entry name" value="PaaX"/>
    <property type="match status" value="1"/>
</dbReference>
<dbReference type="AlphaFoldDB" id="A0A8J7WSV5"/>
<dbReference type="InterPro" id="IPR013225">
    <property type="entry name" value="PaaX_C"/>
</dbReference>
<dbReference type="Pfam" id="PF08223">
    <property type="entry name" value="PaaX_C"/>
    <property type="match status" value="1"/>
</dbReference>
<sequence>MAVSDADQLPTHRPQSLMLTFFGVHMLKRGGAVSSGSVIDVLGRVDVGEDAVRTTLARMVNRGLLERHRRGRRTYFGLTPRAEGVLRDGHDRVWRVGAVNRAWDGTWTVVGFSLPEAWASARHDLRSRLVWAGFGPVQSGMWIAAGRVDVAALVADLGLDAHLRVFHGRSGEPTEAAALIGAAFDLPGIAGRYRAFRERWERADPALPGAGDPLARQLLLHTEWLNLVRQDPHLPADHLPAHWPAARAEELFHVLAGRFDEPAARLAGEVLDCIDAG</sequence>
<dbReference type="Pfam" id="PF20803">
    <property type="entry name" value="PaaX_M"/>
    <property type="match status" value="1"/>
</dbReference>
<evidence type="ECO:0000313" key="5">
    <source>
        <dbReference type="Proteomes" id="UP000677913"/>
    </source>
</evidence>
<dbReference type="Gene3D" id="3.30.70.2650">
    <property type="match status" value="1"/>
</dbReference>
<organism evidence="4 5">
    <name type="scientific">Actinocrinis puniceicyclus</name>
    <dbReference type="NCBI Taxonomy" id="977794"/>
    <lineage>
        <taxon>Bacteria</taxon>
        <taxon>Bacillati</taxon>
        <taxon>Actinomycetota</taxon>
        <taxon>Actinomycetes</taxon>
        <taxon>Catenulisporales</taxon>
        <taxon>Actinospicaceae</taxon>
        <taxon>Actinocrinis</taxon>
    </lineage>
</organism>
<name>A0A8J7WSV5_9ACTN</name>
<gene>
    <name evidence="4" type="ORF">KGA66_22620</name>
</gene>
<dbReference type="PANTHER" id="PTHR30319">
    <property type="entry name" value="PHENYLACETIC ACID REGULATOR-RELATED TRANSCRIPTIONAL REPRESSOR"/>
    <property type="match status" value="1"/>
</dbReference>
<protein>
    <submittedName>
        <fullName evidence="4">PaaX family transcriptional regulator</fullName>
    </submittedName>
</protein>
<evidence type="ECO:0000259" key="2">
    <source>
        <dbReference type="Pfam" id="PF08223"/>
    </source>
</evidence>
<reference evidence="4" key="1">
    <citation type="submission" date="2021-04" db="EMBL/GenBank/DDBJ databases">
        <title>Genome based classification of Actinospica acidithermotolerans sp. nov., an actinobacterium isolated from an Indonesian hot spring.</title>
        <authorList>
            <person name="Kusuma A.B."/>
            <person name="Putra K.E."/>
            <person name="Nafisah S."/>
            <person name="Loh J."/>
            <person name="Nouioui I."/>
            <person name="Goodfellow M."/>
        </authorList>
    </citation>
    <scope>NUCLEOTIDE SEQUENCE</scope>
    <source>
        <strain evidence="4">DSM 45618</strain>
    </source>
</reference>
<feature type="domain" description="Transcriptional repressor PaaX-like N-terminal" evidence="1">
    <location>
        <begin position="13"/>
        <end position="81"/>
    </location>
</feature>
<dbReference type="RefSeq" id="WP_211470355.1">
    <property type="nucleotide sequence ID" value="NZ_JAGSXH010000105.1"/>
</dbReference>
<comment type="caution">
    <text evidence="4">The sequence shown here is derived from an EMBL/GenBank/DDBJ whole genome shotgun (WGS) entry which is preliminary data.</text>
</comment>
<proteinExistence type="predicted"/>
<dbReference type="InterPro" id="IPR012906">
    <property type="entry name" value="PaaX-like_N"/>
</dbReference>
<dbReference type="Gene3D" id="1.20.58.1460">
    <property type="match status" value="1"/>
</dbReference>
<evidence type="ECO:0000313" key="4">
    <source>
        <dbReference type="EMBL" id="MBS2965862.1"/>
    </source>
</evidence>
<dbReference type="GO" id="GO:0006351">
    <property type="term" value="P:DNA-templated transcription"/>
    <property type="evidence" value="ECO:0007669"/>
    <property type="project" value="InterPro"/>
</dbReference>
<evidence type="ECO:0000259" key="3">
    <source>
        <dbReference type="Pfam" id="PF20803"/>
    </source>
</evidence>
<dbReference type="InterPro" id="IPR011965">
    <property type="entry name" value="PaaX_trns_reg"/>
</dbReference>
<dbReference type="Gene3D" id="1.10.10.10">
    <property type="entry name" value="Winged helix-like DNA-binding domain superfamily/Winged helix DNA-binding domain"/>
    <property type="match status" value="1"/>
</dbReference>
<dbReference type="PANTHER" id="PTHR30319:SF1">
    <property type="entry name" value="TRANSCRIPTIONAL REPRESSOR PAAX"/>
    <property type="match status" value="1"/>
</dbReference>
<dbReference type="Proteomes" id="UP000677913">
    <property type="component" value="Unassembled WGS sequence"/>
</dbReference>
<dbReference type="InterPro" id="IPR048846">
    <property type="entry name" value="PaaX-like_central"/>
</dbReference>